<dbReference type="GO" id="GO:0015658">
    <property type="term" value="F:branched-chain amino acid transmembrane transporter activity"/>
    <property type="evidence" value="ECO:0007669"/>
    <property type="project" value="TreeGrafter"/>
</dbReference>
<accession>A0A643EV85</accession>
<dbReference type="InterPro" id="IPR052156">
    <property type="entry name" value="BCAA_Transport_ATP-bd_LivF"/>
</dbReference>
<evidence type="ECO:0000256" key="3">
    <source>
        <dbReference type="ARBA" id="ARBA00022448"/>
    </source>
</evidence>
<dbReference type="GO" id="GO:0015807">
    <property type="term" value="P:L-amino acid transport"/>
    <property type="evidence" value="ECO:0007669"/>
    <property type="project" value="TreeGrafter"/>
</dbReference>
<comment type="similarity">
    <text evidence="2">Belongs to the ABC transporter superfamily.</text>
</comment>
<dbReference type="SMART" id="SM00382">
    <property type="entry name" value="AAA"/>
    <property type="match status" value="1"/>
</dbReference>
<evidence type="ECO:0000256" key="4">
    <source>
        <dbReference type="ARBA" id="ARBA00022741"/>
    </source>
</evidence>
<dbReference type="GO" id="GO:0005886">
    <property type="term" value="C:plasma membrane"/>
    <property type="evidence" value="ECO:0007669"/>
    <property type="project" value="UniProtKB-SubCell"/>
</dbReference>
<dbReference type="InterPro" id="IPR003593">
    <property type="entry name" value="AAA+_ATPase"/>
</dbReference>
<dbReference type="GO" id="GO:0016887">
    <property type="term" value="F:ATP hydrolysis activity"/>
    <property type="evidence" value="ECO:0007669"/>
    <property type="project" value="InterPro"/>
</dbReference>
<dbReference type="InterPro" id="IPR003439">
    <property type="entry name" value="ABC_transporter-like_ATP-bd"/>
</dbReference>
<keyword evidence="3" id="KW-0813">Transport</keyword>
<sequence length="237" mass="26196">MHKEILLQTRGLWAGYGGKPVLQGVDIDVHKGEIVAVIGRNGVGKSTLMKSLIGLLPADRGSISFNEQELTHLPPHKRARHGIGYVPQGRDVFPRMTVEENLAVGESITPGASKELYDDIYVRFPILAERRHQRAGTMSGGQQQQLAIGRVLIGRPSLILLDEPSEGIQPNIVMDIAKLSVELNQKTGVSIILVEQNIDMIRAMAQRCYVMDKGRIVATLTAEMLEDRDTVRRYLAV</sequence>
<dbReference type="PROSITE" id="PS50893">
    <property type="entry name" value="ABC_TRANSPORTER_2"/>
    <property type="match status" value="1"/>
</dbReference>
<dbReference type="AlphaFoldDB" id="A0A643EV85"/>
<dbReference type="RefSeq" id="WP_128094598.1">
    <property type="nucleotide sequence ID" value="NZ_JBHEEN010000020.1"/>
</dbReference>
<keyword evidence="6" id="KW-0029">Amino-acid transport</keyword>
<reference evidence="8" key="1">
    <citation type="submission" date="2019-09" db="EMBL/GenBank/DDBJ databases">
        <title>Draft genome sequences of 48 bacterial type strains from the CCUG.</title>
        <authorList>
            <person name="Tunovic T."/>
            <person name="Pineiro-Iglesias B."/>
            <person name="Unosson C."/>
            <person name="Inganas E."/>
            <person name="Ohlen M."/>
            <person name="Cardew S."/>
            <person name="Jensie-Markopoulos S."/>
            <person name="Salva-Serra F."/>
            <person name="Jaen-Luchoro D."/>
            <person name="Karlsson R."/>
            <person name="Svensson-Stadler L."/>
            <person name="Chun J."/>
            <person name="Moore E."/>
        </authorList>
    </citation>
    <scope>NUCLEOTIDE SEQUENCE</scope>
    <source>
        <strain evidence="8">CCUG 50899</strain>
    </source>
</reference>
<keyword evidence="5 8" id="KW-0067">ATP-binding</keyword>
<dbReference type="PANTHER" id="PTHR43820:SF5">
    <property type="entry name" value="HIGH-AFFINITY BRANCHED-CHAIN AMINO ACID TRANSPORT ATP-BINDING PROTEIN"/>
    <property type="match status" value="1"/>
</dbReference>
<dbReference type="SUPFAM" id="SSF52540">
    <property type="entry name" value="P-loop containing nucleoside triphosphate hydrolases"/>
    <property type="match status" value="1"/>
</dbReference>
<keyword evidence="4" id="KW-0547">Nucleotide-binding</keyword>
<comment type="caution">
    <text evidence="8">The sequence shown here is derived from an EMBL/GenBank/DDBJ whole genome shotgun (WGS) entry which is preliminary data.</text>
</comment>
<evidence type="ECO:0000256" key="2">
    <source>
        <dbReference type="ARBA" id="ARBA00005417"/>
    </source>
</evidence>
<dbReference type="PANTHER" id="PTHR43820">
    <property type="entry name" value="HIGH-AFFINITY BRANCHED-CHAIN AMINO ACID TRANSPORT ATP-BINDING PROTEIN LIVF"/>
    <property type="match status" value="1"/>
</dbReference>
<dbReference type="EMBL" id="VZPE01000023">
    <property type="protein sequence ID" value="KAB0564633.1"/>
    <property type="molecule type" value="Genomic_DNA"/>
</dbReference>
<dbReference type="GO" id="GO:0005524">
    <property type="term" value="F:ATP binding"/>
    <property type="evidence" value="ECO:0007669"/>
    <property type="project" value="UniProtKB-KW"/>
</dbReference>
<organism evidence="8">
    <name type="scientific">Brucella pituitosa</name>
    <dbReference type="NCBI Taxonomy" id="571256"/>
    <lineage>
        <taxon>Bacteria</taxon>
        <taxon>Pseudomonadati</taxon>
        <taxon>Pseudomonadota</taxon>
        <taxon>Alphaproteobacteria</taxon>
        <taxon>Hyphomicrobiales</taxon>
        <taxon>Brucellaceae</taxon>
        <taxon>Brucella/Ochrobactrum group</taxon>
        <taxon>Brucella</taxon>
    </lineage>
</organism>
<evidence type="ECO:0000313" key="8">
    <source>
        <dbReference type="EMBL" id="KAB0564633.1"/>
    </source>
</evidence>
<evidence type="ECO:0000256" key="1">
    <source>
        <dbReference type="ARBA" id="ARBA00004533"/>
    </source>
</evidence>
<gene>
    <name evidence="8" type="primary">urtE</name>
    <name evidence="8" type="ORF">F7Q93_24370</name>
</gene>
<feature type="domain" description="ABC transporter" evidence="7">
    <location>
        <begin position="7"/>
        <end position="237"/>
    </location>
</feature>
<dbReference type="NCBIfam" id="TIGR03410">
    <property type="entry name" value="urea_trans_UrtE"/>
    <property type="match status" value="1"/>
</dbReference>
<dbReference type="CDD" id="cd03224">
    <property type="entry name" value="ABC_TM1139_LivF_branched"/>
    <property type="match status" value="1"/>
</dbReference>
<dbReference type="InterPro" id="IPR017780">
    <property type="entry name" value="ABC_transptr_urea_ATP-bd_UrtE"/>
</dbReference>
<proteinExistence type="inferred from homology"/>
<comment type="subcellular location">
    <subcellularLocation>
        <location evidence="1">Cell inner membrane</location>
    </subcellularLocation>
</comment>
<protein>
    <submittedName>
        <fullName evidence="8">Urea ABC transporter ATP-binding subunit UrtE</fullName>
    </submittedName>
</protein>
<dbReference type="Pfam" id="PF00005">
    <property type="entry name" value="ABC_tran"/>
    <property type="match status" value="1"/>
</dbReference>
<evidence type="ECO:0000259" key="7">
    <source>
        <dbReference type="PROSITE" id="PS50893"/>
    </source>
</evidence>
<evidence type="ECO:0000256" key="5">
    <source>
        <dbReference type="ARBA" id="ARBA00022840"/>
    </source>
</evidence>
<evidence type="ECO:0000256" key="6">
    <source>
        <dbReference type="ARBA" id="ARBA00022970"/>
    </source>
</evidence>
<dbReference type="Gene3D" id="3.40.50.300">
    <property type="entry name" value="P-loop containing nucleotide triphosphate hydrolases"/>
    <property type="match status" value="1"/>
</dbReference>
<name>A0A643EV85_9HYPH</name>
<dbReference type="InterPro" id="IPR027417">
    <property type="entry name" value="P-loop_NTPase"/>
</dbReference>